<evidence type="ECO:0000313" key="2">
    <source>
        <dbReference type="EMBL" id="VUZ83684.1"/>
    </source>
</evidence>
<accession>A0A564ZEI9</accession>
<keyword evidence="3" id="KW-1185">Reference proteome</keyword>
<evidence type="ECO:0000256" key="1">
    <source>
        <dbReference type="SAM" id="MobiDB-lite"/>
    </source>
</evidence>
<name>A0A564ZEI9_9BACT</name>
<dbReference type="EMBL" id="CABIKM010000001">
    <property type="protein sequence ID" value="VUZ83684.1"/>
    <property type="molecule type" value="Genomic_DNA"/>
</dbReference>
<evidence type="ECO:0000313" key="3">
    <source>
        <dbReference type="Proteomes" id="UP000334340"/>
    </source>
</evidence>
<dbReference type="AlphaFoldDB" id="A0A564ZEI9"/>
<feature type="compositionally biased region" description="Basic and acidic residues" evidence="1">
    <location>
        <begin position="128"/>
        <end position="157"/>
    </location>
</feature>
<proteinExistence type="predicted"/>
<organism evidence="2 3">
    <name type="scientific">Candidatus Methylomirabilis lanthanidiphila</name>
    <dbReference type="NCBI Taxonomy" id="2211376"/>
    <lineage>
        <taxon>Bacteria</taxon>
        <taxon>Candidatus Methylomirabilota</taxon>
        <taxon>Candidatus Methylomirabilia</taxon>
        <taxon>Candidatus Methylomirabilales</taxon>
        <taxon>Candidatus Methylomirabilaceae</taxon>
        <taxon>Candidatus Methylomirabilis</taxon>
    </lineage>
</organism>
<gene>
    <name evidence="2" type="ORF">MELA_00037</name>
</gene>
<feature type="region of interest" description="Disordered" evidence="1">
    <location>
        <begin position="128"/>
        <end position="158"/>
    </location>
</feature>
<dbReference type="Proteomes" id="UP000334340">
    <property type="component" value="Unassembled WGS sequence"/>
</dbReference>
<reference evidence="2 3" key="1">
    <citation type="submission" date="2019-07" db="EMBL/GenBank/DDBJ databases">
        <authorList>
            <person name="Cremers G."/>
        </authorList>
    </citation>
    <scope>NUCLEOTIDE SEQUENCE [LARGE SCALE GENOMIC DNA]</scope>
</reference>
<sequence>MKRCWVVCFIDESRDEHRCCRDHTYSAPGNPRHILHHASAVGWVKERHPARTMAMRVYARARIAGGRIVLRRMWPSGAVGGSGGLAVISERSSSSISNGYPGMGSGGREFFDAKRPALGLGCDDGKDCRTRSSFRRKPESRLGQPERDPGPEARIPKDWTSACVEVTDRGGMVG</sequence>
<protein>
    <submittedName>
        <fullName evidence="2">Uncharacterized protein</fullName>
    </submittedName>
</protein>